<dbReference type="SUPFAM" id="SSF52540">
    <property type="entry name" value="P-loop containing nucleoside triphosphate hydrolases"/>
    <property type="match status" value="1"/>
</dbReference>
<keyword evidence="2" id="KW-0378">Hydrolase</keyword>
<dbReference type="Pfam" id="PF00270">
    <property type="entry name" value="DEAD"/>
    <property type="match status" value="1"/>
</dbReference>
<evidence type="ECO:0000256" key="3">
    <source>
        <dbReference type="ARBA" id="ARBA00022806"/>
    </source>
</evidence>
<feature type="domain" description="Helicase ATP-binding" evidence="5">
    <location>
        <begin position="92"/>
        <end position="217"/>
    </location>
</feature>
<dbReference type="PROSITE" id="PS51192">
    <property type="entry name" value="HELICASE_ATP_BIND_1"/>
    <property type="match status" value="1"/>
</dbReference>
<proteinExistence type="predicted"/>
<dbReference type="InterPro" id="IPR014001">
    <property type="entry name" value="Helicase_ATP-bd"/>
</dbReference>
<evidence type="ECO:0000313" key="6">
    <source>
        <dbReference type="EMBL" id="SEK76530.1"/>
    </source>
</evidence>
<organism evidence="6 7">
    <name type="scientific">Olivibacter domesticus</name>
    <name type="common">Pseudosphingobacterium domesticum</name>
    <dbReference type="NCBI Taxonomy" id="407022"/>
    <lineage>
        <taxon>Bacteria</taxon>
        <taxon>Pseudomonadati</taxon>
        <taxon>Bacteroidota</taxon>
        <taxon>Sphingobacteriia</taxon>
        <taxon>Sphingobacteriales</taxon>
        <taxon>Sphingobacteriaceae</taxon>
        <taxon>Olivibacter</taxon>
    </lineage>
</organism>
<evidence type="ECO:0000256" key="4">
    <source>
        <dbReference type="ARBA" id="ARBA00022840"/>
    </source>
</evidence>
<evidence type="ECO:0000256" key="1">
    <source>
        <dbReference type="ARBA" id="ARBA00022741"/>
    </source>
</evidence>
<dbReference type="OrthoDB" id="9812126at2"/>
<dbReference type="InterPro" id="IPR050699">
    <property type="entry name" value="RNA-DNA_Helicase"/>
</dbReference>
<dbReference type="GO" id="GO:0016787">
    <property type="term" value="F:hydrolase activity"/>
    <property type="evidence" value="ECO:0007669"/>
    <property type="project" value="UniProtKB-KW"/>
</dbReference>
<keyword evidence="1" id="KW-0547">Nucleotide-binding</keyword>
<dbReference type="PANTHER" id="PTHR12131:SF1">
    <property type="entry name" value="ATP-DEPENDENT RNA HELICASE SUPV3L1, MITOCHONDRIAL-RELATED"/>
    <property type="match status" value="1"/>
</dbReference>
<sequence>MDIFATCHIINDYISANEDLKARNELIKLLDYHRSNNLSYSPIVNHLIRVTGLYPYLQEENSNWQERFILEAFKVDIGGREATLHREQSHLLKKLIEGQNIAVSAPTSFGKSFVIDAFISIKKPQNVMIIVPTIALTDETRRRLCKKFSGSYKIITTTEVALAEKNIFIFPQERAMHYFNKLDTIDMLIIDEFYKASSKYDKERSPTLLKAIIKLSAKAKQKYFLAPNIASIVSNVFTEGMIFEDKLGFNTVYLERKDLYNEIGKDLVKKENALLKILFENKAKSLIYAASYPQIEMVSRLLIANIPLSENLLLIEFATWLSENYLSNWTLTSLISRGVGIHNGQMHRSLSQIQVKLFEEERGLETIISTSSIIEGVNTSAENVIIWRNRKSGSNSILDSFTYKNIIGRGGRMFKHFIGKIFLLEKPPIDDHTQLDIEFPDSILGDIDENLYKDSLTTDQISKIAVFKKEMYDIIGQESYERLLRENILQSNDSEFIKSIARDMKEQPEEWNGLSYLNSDDSNNWDRLLYKLINLRPGEWGDGRYSEQHSKFVAFIKILPNNWTYTIPEMLDVLDKYDIDINQFFKLERIASFNLSALASDINVLYKEIINNGVDISSFISKVSHAFLPSVVYQLEEYGLPRMISKKLQNAGIINFFDEQLTIHGALEIFKKVNIAEIKQYTFLDSFDKYILDYFYEGVTLERTN</sequence>
<evidence type="ECO:0000259" key="5">
    <source>
        <dbReference type="PROSITE" id="PS51192"/>
    </source>
</evidence>
<keyword evidence="3 6" id="KW-0347">Helicase</keyword>
<dbReference type="GO" id="GO:0003676">
    <property type="term" value="F:nucleic acid binding"/>
    <property type="evidence" value="ECO:0007669"/>
    <property type="project" value="InterPro"/>
</dbReference>
<dbReference type="GO" id="GO:0005524">
    <property type="term" value="F:ATP binding"/>
    <property type="evidence" value="ECO:0007669"/>
    <property type="project" value="UniProtKB-KW"/>
</dbReference>
<dbReference type="PANTHER" id="PTHR12131">
    <property type="entry name" value="ATP-DEPENDENT RNA AND DNA HELICASE"/>
    <property type="match status" value="1"/>
</dbReference>
<protein>
    <submittedName>
        <fullName evidence="6">DEAD/DEAH box helicase</fullName>
    </submittedName>
</protein>
<gene>
    <name evidence="6" type="ORF">SAMN05661044_01089</name>
</gene>
<dbReference type="STRING" id="407022.SAMN05661044_01089"/>
<evidence type="ECO:0000313" key="7">
    <source>
        <dbReference type="Proteomes" id="UP000199421"/>
    </source>
</evidence>
<reference evidence="7" key="1">
    <citation type="submission" date="2016-10" db="EMBL/GenBank/DDBJ databases">
        <authorList>
            <person name="Varghese N."/>
            <person name="Submissions S."/>
        </authorList>
    </citation>
    <scope>NUCLEOTIDE SEQUENCE [LARGE SCALE GENOMIC DNA]</scope>
    <source>
        <strain evidence="7">DSM 18733</strain>
    </source>
</reference>
<keyword evidence="4" id="KW-0067">ATP-binding</keyword>
<dbReference type="GO" id="GO:0004386">
    <property type="term" value="F:helicase activity"/>
    <property type="evidence" value="ECO:0007669"/>
    <property type="project" value="UniProtKB-KW"/>
</dbReference>
<dbReference type="AlphaFoldDB" id="A0A1H7JRD1"/>
<dbReference type="InterPro" id="IPR011545">
    <property type="entry name" value="DEAD/DEAH_box_helicase_dom"/>
</dbReference>
<dbReference type="EMBL" id="FOAF01000001">
    <property type="protein sequence ID" value="SEK76530.1"/>
    <property type="molecule type" value="Genomic_DNA"/>
</dbReference>
<dbReference type="Gene3D" id="3.40.50.300">
    <property type="entry name" value="P-loop containing nucleotide triphosphate hydrolases"/>
    <property type="match status" value="2"/>
</dbReference>
<keyword evidence="7" id="KW-1185">Reference proteome</keyword>
<dbReference type="Proteomes" id="UP000199421">
    <property type="component" value="Unassembled WGS sequence"/>
</dbReference>
<dbReference type="InterPro" id="IPR027417">
    <property type="entry name" value="P-loop_NTPase"/>
</dbReference>
<name>A0A1H7JRD1_OLID1</name>
<dbReference type="RefSeq" id="WP_093319702.1">
    <property type="nucleotide sequence ID" value="NZ_FOAF01000001.1"/>
</dbReference>
<evidence type="ECO:0000256" key="2">
    <source>
        <dbReference type="ARBA" id="ARBA00022801"/>
    </source>
</evidence>
<dbReference type="SMART" id="SM00487">
    <property type="entry name" value="DEXDc"/>
    <property type="match status" value="1"/>
</dbReference>
<accession>A0A1H7JRD1</accession>